<name>A0ABR2IAM6_9PEZI</name>
<comment type="caution">
    <text evidence="3">The sequence shown here is derived from an EMBL/GenBank/DDBJ whole genome shotgun (WGS) entry which is preliminary data.</text>
</comment>
<gene>
    <name evidence="3" type="ORF">PGQ11_010730</name>
</gene>
<feature type="region of interest" description="Disordered" evidence="1">
    <location>
        <begin position="309"/>
        <end position="348"/>
    </location>
</feature>
<evidence type="ECO:0000313" key="4">
    <source>
        <dbReference type="Proteomes" id="UP001390339"/>
    </source>
</evidence>
<reference evidence="3 4" key="1">
    <citation type="journal article" date="2024" name="IMA Fungus">
        <title>Apiospora arundinis, a panoply of carbohydrate-active enzymes and secondary metabolites.</title>
        <authorList>
            <person name="Sorensen T."/>
            <person name="Petersen C."/>
            <person name="Muurmann A.T."/>
            <person name="Christiansen J.V."/>
            <person name="Brundto M.L."/>
            <person name="Overgaard C.K."/>
            <person name="Boysen A.T."/>
            <person name="Wollenberg R.D."/>
            <person name="Larsen T.O."/>
            <person name="Sorensen J.L."/>
            <person name="Nielsen K.L."/>
            <person name="Sondergaard T.E."/>
        </authorList>
    </citation>
    <scope>NUCLEOTIDE SEQUENCE [LARGE SCALE GENOMIC DNA]</scope>
    <source>
        <strain evidence="3 4">AAU 773</strain>
    </source>
</reference>
<dbReference type="InterPro" id="IPR045518">
    <property type="entry name" value="2EXR"/>
</dbReference>
<protein>
    <recommendedName>
        <fullName evidence="2">2EXR domain-containing protein</fullName>
    </recommendedName>
</protein>
<feature type="domain" description="2EXR" evidence="2">
    <location>
        <begin position="3"/>
        <end position="84"/>
    </location>
</feature>
<dbReference type="EMBL" id="JAPCWZ010000006">
    <property type="protein sequence ID" value="KAK8859996.1"/>
    <property type="molecule type" value="Genomic_DNA"/>
</dbReference>
<evidence type="ECO:0000259" key="2">
    <source>
        <dbReference type="Pfam" id="PF20150"/>
    </source>
</evidence>
<proteinExistence type="predicted"/>
<organism evidence="3 4">
    <name type="scientific">Apiospora arundinis</name>
    <dbReference type="NCBI Taxonomy" id="335852"/>
    <lineage>
        <taxon>Eukaryota</taxon>
        <taxon>Fungi</taxon>
        <taxon>Dikarya</taxon>
        <taxon>Ascomycota</taxon>
        <taxon>Pezizomycotina</taxon>
        <taxon>Sordariomycetes</taxon>
        <taxon>Xylariomycetidae</taxon>
        <taxon>Amphisphaeriales</taxon>
        <taxon>Apiosporaceae</taxon>
        <taxon>Apiospora</taxon>
    </lineage>
</organism>
<evidence type="ECO:0000313" key="3">
    <source>
        <dbReference type="EMBL" id="KAK8859996.1"/>
    </source>
</evidence>
<sequence length="348" mass="40285">MSFFPLLPAELRIAIREAALNAEAEARIVPFYRWSPNVWTWDALVPLKYCWSAIPQKRLASPLLSTCRESRRLALKFYPMKLAIFRVPTYHIRIPEICDELHWKVEMEVLDRLKNMKTRGERAGTLYLSPQHDQFLVGVDFTVNFTHIPSANQSHGIQSPTSCVSAALTTTDYRQFRNIVLAENPSMPVFKTVGALRHKYDEECKYYDDDLWTHGDFSNIASYSHCWLVRQPNVQRPRPRIVRSQLDADDFFLYMGPTDSADKLNIQQWTRGSVWHTVSETDGTKVHYKNSAAFDAQRRNELCHAVRNDPTTGRARQDDRYIQPGSPYDLRLSESASEDLSEPHYIND</sequence>
<accession>A0ABR2IAM6</accession>
<dbReference type="Proteomes" id="UP001390339">
    <property type="component" value="Unassembled WGS sequence"/>
</dbReference>
<dbReference type="Pfam" id="PF20150">
    <property type="entry name" value="2EXR"/>
    <property type="match status" value="1"/>
</dbReference>
<keyword evidence="4" id="KW-1185">Reference proteome</keyword>
<evidence type="ECO:0000256" key="1">
    <source>
        <dbReference type="SAM" id="MobiDB-lite"/>
    </source>
</evidence>